<proteinExistence type="predicted"/>
<name>A0A0F9RHY9_9ZZZZ</name>
<dbReference type="CDD" id="cd04301">
    <property type="entry name" value="NAT_SF"/>
    <property type="match status" value="1"/>
</dbReference>
<sequence length="148" mass="16779">MIREANLADIPRLVEMGRQFIAESTYKQHLPENPKQLHVLAEQIISNPKGAILVSESEGKLTGMLALITYPHPFSGELVAGEVFWWVDPEARKGRTGLKLMRRAEKVAIELGAKKMQMVAPTERIARLYERLGYEKVESTYQTGLSWQ</sequence>
<dbReference type="InterPro" id="IPR050832">
    <property type="entry name" value="Bact_Acetyltransf"/>
</dbReference>
<reference evidence="4" key="1">
    <citation type="journal article" date="2015" name="Nature">
        <title>Complex archaea that bridge the gap between prokaryotes and eukaryotes.</title>
        <authorList>
            <person name="Spang A."/>
            <person name="Saw J.H."/>
            <person name="Jorgensen S.L."/>
            <person name="Zaremba-Niedzwiedzka K."/>
            <person name="Martijn J."/>
            <person name="Lind A.E."/>
            <person name="van Eijk R."/>
            <person name="Schleper C."/>
            <person name="Guy L."/>
            <person name="Ettema T.J."/>
        </authorList>
    </citation>
    <scope>NUCLEOTIDE SEQUENCE</scope>
</reference>
<comment type="caution">
    <text evidence="4">The sequence shown here is derived from an EMBL/GenBank/DDBJ whole genome shotgun (WGS) entry which is preliminary data.</text>
</comment>
<evidence type="ECO:0000256" key="1">
    <source>
        <dbReference type="ARBA" id="ARBA00022679"/>
    </source>
</evidence>
<dbReference type="InterPro" id="IPR016181">
    <property type="entry name" value="Acyl_CoA_acyltransferase"/>
</dbReference>
<dbReference type="SUPFAM" id="SSF55729">
    <property type="entry name" value="Acyl-CoA N-acyltransferases (Nat)"/>
    <property type="match status" value="1"/>
</dbReference>
<dbReference type="EMBL" id="LAZR01002867">
    <property type="protein sequence ID" value="KKN24646.1"/>
    <property type="molecule type" value="Genomic_DNA"/>
</dbReference>
<protein>
    <recommendedName>
        <fullName evidence="3">N-acetyltransferase domain-containing protein</fullName>
    </recommendedName>
</protein>
<evidence type="ECO:0000313" key="4">
    <source>
        <dbReference type="EMBL" id="KKN24646.1"/>
    </source>
</evidence>
<dbReference type="AlphaFoldDB" id="A0A0F9RHY9"/>
<organism evidence="4">
    <name type="scientific">marine sediment metagenome</name>
    <dbReference type="NCBI Taxonomy" id="412755"/>
    <lineage>
        <taxon>unclassified sequences</taxon>
        <taxon>metagenomes</taxon>
        <taxon>ecological metagenomes</taxon>
    </lineage>
</organism>
<evidence type="ECO:0000256" key="2">
    <source>
        <dbReference type="ARBA" id="ARBA00023315"/>
    </source>
</evidence>
<keyword evidence="1" id="KW-0808">Transferase</keyword>
<dbReference type="InterPro" id="IPR000182">
    <property type="entry name" value="GNAT_dom"/>
</dbReference>
<dbReference type="PROSITE" id="PS51186">
    <property type="entry name" value="GNAT"/>
    <property type="match status" value="1"/>
</dbReference>
<dbReference type="Gene3D" id="3.40.630.30">
    <property type="match status" value="1"/>
</dbReference>
<dbReference type="PANTHER" id="PTHR43877">
    <property type="entry name" value="AMINOALKYLPHOSPHONATE N-ACETYLTRANSFERASE-RELATED-RELATED"/>
    <property type="match status" value="1"/>
</dbReference>
<evidence type="ECO:0000259" key="3">
    <source>
        <dbReference type="PROSITE" id="PS51186"/>
    </source>
</evidence>
<dbReference type="GO" id="GO:0016747">
    <property type="term" value="F:acyltransferase activity, transferring groups other than amino-acyl groups"/>
    <property type="evidence" value="ECO:0007669"/>
    <property type="project" value="InterPro"/>
</dbReference>
<feature type="domain" description="N-acetyltransferase" evidence="3">
    <location>
        <begin position="1"/>
        <end position="148"/>
    </location>
</feature>
<accession>A0A0F9RHY9</accession>
<keyword evidence="2" id="KW-0012">Acyltransferase</keyword>
<dbReference type="Pfam" id="PF00583">
    <property type="entry name" value="Acetyltransf_1"/>
    <property type="match status" value="1"/>
</dbReference>
<gene>
    <name evidence="4" type="ORF">LCGC14_0892720</name>
</gene>